<dbReference type="InterPro" id="IPR003961">
    <property type="entry name" value="FN3_dom"/>
</dbReference>
<evidence type="ECO:0000313" key="3">
    <source>
        <dbReference type="EMBL" id="MBO2012916.1"/>
    </source>
</evidence>
<dbReference type="EMBL" id="JAGETZ010000022">
    <property type="protein sequence ID" value="MBO2012916.1"/>
    <property type="molecule type" value="Genomic_DNA"/>
</dbReference>
<organism evidence="3 4">
    <name type="scientific">Hymenobacter negativus</name>
    <dbReference type="NCBI Taxonomy" id="2795026"/>
    <lineage>
        <taxon>Bacteria</taxon>
        <taxon>Pseudomonadati</taxon>
        <taxon>Bacteroidota</taxon>
        <taxon>Cytophagia</taxon>
        <taxon>Cytophagales</taxon>
        <taxon>Hymenobacteraceae</taxon>
        <taxon>Hymenobacter</taxon>
    </lineage>
</organism>
<feature type="domain" description="Fibronectin type-III" evidence="2">
    <location>
        <begin position="493"/>
        <end position="592"/>
    </location>
</feature>
<feature type="signal peptide" evidence="1">
    <location>
        <begin position="1"/>
        <end position="31"/>
    </location>
</feature>
<comment type="caution">
    <text evidence="3">The sequence shown here is derived from an EMBL/GenBank/DDBJ whole genome shotgun (WGS) entry which is preliminary data.</text>
</comment>
<accession>A0ABS3QNQ5</accession>
<dbReference type="Gene3D" id="2.60.40.10">
    <property type="entry name" value="Immunoglobulins"/>
    <property type="match status" value="2"/>
</dbReference>
<dbReference type="SUPFAM" id="SSF49265">
    <property type="entry name" value="Fibronectin type III"/>
    <property type="match status" value="2"/>
</dbReference>
<evidence type="ECO:0000256" key="1">
    <source>
        <dbReference type="SAM" id="SignalP"/>
    </source>
</evidence>
<dbReference type="PANTHER" id="PTHR24099">
    <property type="entry name" value="E3 UBIQUITIN-PROTEIN LIGASE TRIM36-RELATED"/>
    <property type="match status" value="1"/>
</dbReference>
<dbReference type="Pfam" id="PF18962">
    <property type="entry name" value="Por_Secre_tail"/>
    <property type="match status" value="1"/>
</dbReference>
<name>A0ABS3QNQ5_9BACT</name>
<feature type="chain" id="PRO_5047053225" evidence="1">
    <location>
        <begin position="32"/>
        <end position="813"/>
    </location>
</feature>
<protein>
    <submittedName>
        <fullName evidence="3">Fibronectin type III domain-containing protein</fullName>
    </submittedName>
</protein>
<dbReference type="Pfam" id="PF23759">
    <property type="entry name" value="GBD_T9SS_assoc"/>
    <property type="match status" value="1"/>
</dbReference>
<dbReference type="PANTHER" id="PTHR24099:SF16">
    <property type="entry name" value="E3 UBIQUITIN-PROTEIN LIGASE MIDLINE-1-LIKE ISOFORM X1"/>
    <property type="match status" value="1"/>
</dbReference>
<evidence type="ECO:0000313" key="4">
    <source>
        <dbReference type="Proteomes" id="UP000664369"/>
    </source>
</evidence>
<dbReference type="SMART" id="SM00060">
    <property type="entry name" value="FN3"/>
    <property type="match status" value="4"/>
</dbReference>
<dbReference type="Pfam" id="PF00041">
    <property type="entry name" value="fn3"/>
    <property type="match status" value="2"/>
</dbReference>
<evidence type="ECO:0000259" key="2">
    <source>
        <dbReference type="PROSITE" id="PS50853"/>
    </source>
</evidence>
<dbReference type="InterPro" id="IPR026444">
    <property type="entry name" value="Secre_tail"/>
</dbReference>
<keyword evidence="4" id="KW-1185">Reference proteome</keyword>
<dbReference type="InterPro" id="IPR036116">
    <property type="entry name" value="FN3_sf"/>
</dbReference>
<feature type="domain" description="Fibronectin type-III" evidence="2">
    <location>
        <begin position="247"/>
        <end position="346"/>
    </location>
</feature>
<dbReference type="InterPro" id="IPR013783">
    <property type="entry name" value="Ig-like_fold"/>
</dbReference>
<dbReference type="InterPro" id="IPR056600">
    <property type="entry name" value="GBD_T9SS_assoc"/>
</dbReference>
<keyword evidence="1" id="KW-0732">Signal</keyword>
<dbReference type="RefSeq" id="WP_208178653.1">
    <property type="nucleotide sequence ID" value="NZ_JAGETZ010000022.1"/>
</dbReference>
<dbReference type="CDD" id="cd00063">
    <property type="entry name" value="FN3"/>
    <property type="match status" value="1"/>
</dbReference>
<dbReference type="Proteomes" id="UP000664369">
    <property type="component" value="Unassembled WGS sequence"/>
</dbReference>
<sequence>MKTLLRTRRLGTWGSGLLLAGLMLTARQGHAQVDTYSFAPSSGTFTPLPSTATSESSIEGDDQISGTIPLGFNFTFDGTVYTSCKVSSNGWLTFNTSSTYSNLTNELATGAASERPLVAPFWDDLNGTNGTASYLTTGASPNRTFTFEWKNWIRYGNSTGPSFSMQVQLVEGTNVVRFVYTQLAGAPITGAAASIGLSGVGSGPGTFLSLSDSSPTATVSAVTETDNIGSLPATGQVYSFTPPAPSPCATPRLLTGTTTTTTAALSWQATTGATYTVLYGPAGFDPNQISSPTNTYTTATNVPTPPYNITGLAPGTTYQFYVTANCGGTNGNSTRSNAGSFTTQIVNDEPCGAAILTINNTCTPLSTTSFGATPTTGVSAGSCAAGFPTTTPADVWYKFTTAATGPTSTQVRISVTGTAANTVRAYSGASCTGTLTFLNCAASGDNTTPAPDLDLTGLTPSTTYYVRVGAYDSFQPTLGSFTICAVPVPNCPPPIGLAVGTITNTTAVLNWTLASSTGNTFTVIYGPVGFTPPSGTGSTSITGITGQTTTVTGLQANTNYEFYVQQVCGGFNGSSILAGPISFATPLTAPANNEPCGAIGLGAGVLTSTNVGATTSSQPGISTPACSPASLPKDVWFSFVASSTTATFAFTGTAAGMVRVYSSPSCSAGPFALVSCVSSGSNSTAITAPVNVAGLTVGTRYYMAVSGYGSSDPSGTFTIAPSAGVLAARAQTDTDALLVYPNPSSTGQLTLKLSGLSGAGQATLLNALGQVVLTKNLTAAAEQTLSTRNLATGLYTLRVEAGSQVLTRKVVLE</sequence>
<reference evidence="3 4" key="1">
    <citation type="submission" date="2021-03" db="EMBL/GenBank/DDBJ databases">
        <authorList>
            <person name="Kim M.K."/>
        </authorList>
    </citation>
    <scope>NUCLEOTIDE SEQUENCE [LARGE SCALE GENOMIC DNA]</scope>
    <source>
        <strain evidence="3 4">BT442</strain>
    </source>
</reference>
<dbReference type="PROSITE" id="PS50853">
    <property type="entry name" value="FN3"/>
    <property type="match status" value="2"/>
</dbReference>
<gene>
    <name evidence="3" type="ORF">J4E00_27890</name>
</gene>
<proteinExistence type="predicted"/>
<dbReference type="InterPro" id="IPR050617">
    <property type="entry name" value="E3_ligase_FN3/SPRY"/>
</dbReference>
<dbReference type="NCBIfam" id="TIGR04183">
    <property type="entry name" value="Por_Secre_tail"/>
    <property type="match status" value="1"/>
</dbReference>